<feature type="compositionally biased region" description="Polar residues" evidence="1">
    <location>
        <begin position="105"/>
        <end position="117"/>
    </location>
</feature>
<dbReference type="PANTHER" id="PTHR37540:SF5">
    <property type="entry name" value="TRANSCRIPTION FACTOR DOMAIN-CONTAINING PROTEIN"/>
    <property type="match status" value="1"/>
</dbReference>
<proteinExistence type="predicted"/>
<sequence>MSQPIHFVHETKPGSSLDSSQVRALRSHVRKVNLERSNQKSTRRLENFRSLTITDFSEGGKVKSGKRKQPPSADACNSLEPEIENLPSREGGSQQCPLNPGGADTPSTAFQFLSSSAGDGPPRRCTCAKTGSKPSTPQLPSSGQLLVVGASASTDECHPYAAHISKAIDLDPTRIDYLLRSCAFQVAAEPLLVSGPVEGDLTALSLFPECLTNSAFLYALLYSILHIHNSCNTTNESLLLKTKAIECLREDLQKDDPNIRALSIGTILLLSCVAHTQKVFISFSSIAMQMARNYGLMYCTQFSGSSSPKTQFGVGLLTLRCRQHLLGTALVCTQHQFQQPDFRGLLLGQSEEFPTASLPTLPLGFVLHEDVISSDVLLCIRYVLYLQELVGIGTTNREKIEDLQASIQSRLVFHEDSCKKMGQIAECCRWAIYIVCYMTSTPTWTSAFVPLRLAEKLLAHLAKSLGTDLWRYRRDLFLWLLLVGMSVGNGRNCFAVELASRYQDFTDKVIEDVQKWDELRDGAKALNNVVKRFIYAQDWVAKRHLLPRWTDLEMSVFLCGSDDVDIEMRNEETNALLQELVPDTNLFE</sequence>
<dbReference type="AlphaFoldDB" id="A0A177F000"/>
<evidence type="ECO:0008006" key="4">
    <source>
        <dbReference type="Google" id="ProtNLM"/>
    </source>
</evidence>
<dbReference type="Proteomes" id="UP000077002">
    <property type="component" value="Unassembled WGS sequence"/>
</dbReference>
<feature type="region of interest" description="Disordered" evidence="1">
    <location>
        <begin position="58"/>
        <end position="142"/>
    </location>
</feature>
<feature type="region of interest" description="Disordered" evidence="1">
    <location>
        <begin position="1"/>
        <end position="23"/>
    </location>
</feature>
<accession>A0A177F000</accession>
<dbReference type="PANTHER" id="PTHR37540">
    <property type="entry name" value="TRANSCRIPTION FACTOR (ACR-2), PUTATIVE-RELATED-RELATED"/>
    <property type="match status" value="1"/>
</dbReference>
<feature type="compositionally biased region" description="Polar residues" evidence="1">
    <location>
        <begin position="132"/>
        <end position="142"/>
    </location>
</feature>
<feature type="compositionally biased region" description="Polar residues" evidence="1">
    <location>
        <begin position="13"/>
        <end position="22"/>
    </location>
</feature>
<dbReference type="RefSeq" id="XP_022508584.1">
    <property type="nucleotide sequence ID" value="XM_022659130.1"/>
</dbReference>
<reference evidence="2 3" key="1">
    <citation type="submission" date="2016-03" db="EMBL/GenBank/DDBJ databases">
        <title>Draft genome sequence of the Fonsecaea monophora CBS 269.37.</title>
        <authorList>
            <person name="Bombassaro A."/>
            <person name="Vinicius W.A."/>
            <person name="De Hoog S."/>
            <person name="Sun J."/>
            <person name="Souza E.M."/>
            <person name="Raittz R.T."/>
            <person name="Costa F."/>
            <person name="Leao A.C."/>
            <person name="Tadra-Sfeir M.Z."/>
            <person name="Baura V."/>
            <person name="Balsanelli E."/>
            <person name="Pedrosa F.O."/>
            <person name="Moreno L.F."/>
            <person name="Steffens M.B."/>
            <person name="Xi L."/>
            <person name="Bocca A.L."/>
            <person name="Felipe M.S."/>
            <person name="Teixeira M."/>
            <person name="Telles Filho F.Q."/>
            <person name="Azevedo C.M."/>
            <person name="Gomes R."/>
            <person name="Vicente V.A."/>
        </authorList>
    </citation>
    <scope>NUCLEOTIDE SEQUENCE [LARGE SCALE GENOMIC DNA]</scope>
    <source>
        <strain evidence="2 3">CBS 269.37</strain>
    </source>
</reference>
<dbReference type="GeneID" id="34604330"/>
<name>A0A177F000_9EURO</name>
<evidence type="ECO:0000313" key="3">
    <source>
        <dbReference type="Proteomes" id="UP000077002"/>
    </source>
</evidence>
<gene>
    <name evidence="2" type="ORF">AYO21_09192</name>
</gene>
<evidence type="ECO:0000256" key="1">
    <source>
        <dbReference type="SAM" id="MobiDB-lite"/>
    </source>
</evidence>
<dbReference type="OrthoDB" id="4127946at2759"/>
<keyword evidence="3" id="KW-1185">Reference proteome</keyword>
<comment type="caution">
    <text evidence="2">The sequence shown here is derived from an EMBL/GenBank/DDBJ whole genome shotgun (WGS) entry which is preliminary data.</text>
</comment>
<protein>
    <recommendedName>
        <fullName evidence="4">Transcription factor domain-containing protein</fullName>
    </recommendedName>
</protein>
<organism evidence="2 3">
    <name type="scientific">Fonsecaea monophora</name>
    <dbReference type="NCBI Taxonomy" id="254056"/>
    <lineage>
        <taxon>Eukaryota</taxon>
        <taxon>Fungi</taxon>
        <taxon>Dikarya</taxon>
        <taxon>Ascomycota</taxon>
        <taxon>Pezizomycotina</taxon>
        <taxon>Eurotiomycetes</taxon>
        <taxon>Chaetothyriomycetidae</taxon>
        <taxon>Chaetothyriales</taxon>
        <taxon>Herpotrichiellaceae</taxon>
        <taxon>Fonsecaea</taxon>
    </lineage>
</organism>
<evidence type="ECO:0000313" key="2">
    <source>
        <dbReference type="EMBL" id="OAG36632.1"/>
    </source>
</evidence>
<dbReference type="EMBL" id="LVKK01000087">
    <property type="protein sequence ID" value="OAG36632.1"/>
    <property type="molecule type" value="Genomic_DNA"/>
</dbReference>